<sequence>MTFCTFHGNSACWGGGLRLRRVLSPKISHCPFTINHANYVESGFGLRHTNGIVTITNLTMIDGTAPCNLYRGFDSHTGSHQLNSVRMADSSPTATKHFCAFGKGNTFISDADETPALISNCLVITRHNSDPLDLMANLAPIVICHTKLLITEDMFENCWTTSKQTSVVISRVTDTHISLC</sequence>
<keyword evidence="2" id="KW-1185">Reference proteome</keyword>
<evidence type="ECO:0000313" key="2">
    <source>
        <dbReference type="Proteomes" id="UP001281761"/>
    </source>
</evidence>
<dbReference type="EMBL" id="JARBJD010000080">
    <property type="protein sequence ID" value="KAK2954283.1"/>
    <property type="molecule type" value="Genomic_DNA"/>
</dbReference>
<gene>
    <name evidence="1" type="ORF">BLNAU_10782</name>
</gene>
<accession>A0ABQ9XPE1</accession>
<protein>
    <submittedName>
        <fullName evidence="1">Uncharacterized protein</fullName>
    </submittedName>
</protein>
<dbReference type="Proteomes" id="UP001281761">
    <property type="component" value="Unassembled WGS sequence"/>
</dbReference>
<comment type="caution">
    <text evidence="1">The sequence shown here is derived from an EMBL/GenBank/DDBJ whole genome shotgun (WGS) entry which is preliminary data.</text>
</comment>
<proteinExistence type="predicted"/>
<reference evidence="1 2" key="1">
    <citation type="journal article" date="2022" name="bioRxiv">
        <title>Genomics of Preaxostyla Flagellates Illuminates Evolutionary Transitions and the Path Towards Mitochondrial Loss.</title>
        <authorList>
            <person name="Novak L.V.F."/>
            <person name="Treitli S.C."/>
            <person name="Pyrih J."/>
            <person name="Halakuc P."/>
            <person name="Pipaliya S.V."/>
            <person name="Vacek V."/>
            <person name="Brzon O."/>
            <person name="Soukal P."/>
            <person name="Eme L."/>
            <person name="Dacks J.B."/>
            <person name="Karnkowska A."/>
            <person name="Elias M."/>
            <person name="Hampl V."/>
        </authorList>
    </citation>
    <scope>NUCLEOTIDE SEQUENCE [LARGE SCALE GENOMIC DNA]</scope>
    <source>
        <strain evidence="1">NAU3</strain>
        <tissue evidence="1">Gut</tissue>
    </source>
</reference>
<evidence type="ECO:0000313" key="1">
    <source>
        <dbReference type="EMBL" id="KAK2954283.1"/>
    </source>
</evidence>
<organism evidence="1 2">
    <name type="scientific">Blattamonas nauphoetae</name>
    <dbReference type="NCBI Taxonomy" id="2049346"/>
    <lineage>
        <taxon>Eukaryota</taxon>
        <taxon>Metamonada</taxon>
        <taxon>Preaxostyla</taxon>
        <taxon>Oxymonadida</taxon>
        <taxon>Blattamonas</taxon>
    </lineage>
</organism>
<name>A0ABQ9XPE1_9EUKA</name>